<reference evidence="2 3" key="1">
    <citation type="submission" date="2024-02" db="EMBL/GenBank/DDBJ databases">
        <authorList>
            <person name="Vignale AGUSTIN F."/>
            <person name="Sosa J E."/>
            <person name="Modenutti C."/>
        </authorList>
    </citation>
    <scope>NUCLEOTIDE SEQUENCE [LARGE SCALE GENOMIC DNA]</scope>
</reference>
<comment type="caution">
    <text evidence="2">The sequence shown here is derived from an EMBL/GenBank/DDBJ whole genome shotgun (WGS) entry which is preliminary data.</text>
</comment>
<evidence type="ECO:0000313" key="2">
    <source>
        <dbReference type="EMBL" id="CAK9156940.1"/>
    </source>
</evidence>
<dbReference type="Proteomes" id="UP001642360">
    <property type="component" value="Unassembled WGS sequence"/>
</dbReference>
<protein>
    <submittedName>
        <fullName evidence="2">Uncharacterized protein</fullName>
    </submittedName>
</protein>
<dbReference type="EMBL" id="CAUOFW020002158">
    <property type="protein sequence ID" value="CAK9151556.1"/>
    <property type="molecule type" value="Genomic_DNA"/>
</dbReference>
<dbReference type="EMBL" id="CAUOFW020002945">
    <property type="protein sequence ID" value="CAK9156940.1"/>
    <property type="molecule type" value="Genomic_DNA"/>
</dbReference>
<evidence type="ECO:0000313" key="1">
    <source>
        <dbReference type="EMBL" id="CAK9151556.1"/>
    </source>
</evidence>
<proteinExistence type="predicted"/>
<evidence type="ECO:0000313" key="3">
    <source>
        <dbReference type="Proteomes" id="UP001642360"/>
    </source>
</evidence>
<keyword evidence="3" id="KW-1185">Reference proteome</keyword>
<organism evidence="2 3">
    <name type="scientific">Ilex paraguariensis</name>
    <name type="common">yerba mate</name>
    <dbReference type="NCBI Taxonomy" id="185542"/>
    <lineage>
        <taxon>Eukaryota</taxon>
        <taxon>Viridiplantae</taxon>
        <taxon>Streptophyta</taxon>
        <taxon>Embryophyta</taxon>
        <taxon>Tracheophyta</taxon>
        <taxon>Spermatophyta</taxon>
        <taxon>Magnoliopsida</taxon>
        <taxon>eudicotyledons</taxon>
        <taxon>Gunneridae</taxon>
        <taxon>Pentapetalae</taxon>
        <taxon>asterids</taxon>
        <taxon>campanulids</taxon>
        <taxon>Aquifoliales</taxon>
        <taxon>Aquifoliaceae</taxon>
        <taxon>Ilex</taxon>
    </lineage>
</organism>
<dbReference type="AlphaFoldDB" id="A0ABC8SJ91"/>
<gene>
    <name evidence="1" type="ORF">ILEXP_LOCUS19730</name>
    <name evidence="2" type="ORF">ILEXP_LOCUS25501</name>
</gene>
<accession>A0ABC8SJ91</accession>
<sequence length="64" mass="7318">MEQKWTKQRSLVVYEPRIVAGELVDGDACQVPTLRDLQGLYDQLVESADACRLDWHATSKKAER</sequence>
<name>A0ABC8SJ91_9AQUA</name>